<protein>
    <recommendedName>
        <fullName evidence="4">DPY30 domain-containing protein 1</fullName>
    </recommendedName>
</protein>
<keyword evidence="3" id="KW-1185">Reference proteome</keyword>
<reference evidence="2 3" key="1">
    <citation type="submission" date="2024-02" db="EMBL/GenBank/DDBJ databases">
        <title>Chromosome-level genome assembly of the Eurasian Minnow (Phoxinus phoxinus).</title>
        <authorList>
            <person name="Oriowo T.O."/>
            <person name="Martin S."/>
            <person name="Stange M."/>
            <person name="Chrysostomakis Y."/>
            <person name="Brown T."/>
            <person name="Winkler S."/>
            <person name="Kukowka S."/>
            <person name="Myers E.W."/>
            <person name="Bohne A."/>
        </authorList>
    </citation>
    <scope>NUCLEOTIDE SEQUENCE [LARGE SCALE GENOMIC DNA]</scope>
    <source>
        <strain evidence="2">ZFMK-TIS-60720</strain>
        <tissue evidence="2">Whole Organism</tissue>
    </source>
</reference>
<dbReference type="InterPro" id="IPR007858">
    <property type="entry name" value="Dpy-30_motif"/>
</dbReference>
<dbReference type="Proteomes" id="UP001364617">
    <property type="component" value="Unassembled WGS sequence"/>
</dbReference>
<dbReference type="CDD" id="cd22966">
    <property type="entry name" value="DD_DYDC-like"/>
    <property type="match status" value="1"/>
</dbReference>
<accession>A0AAN9GZ30</accession>
<dbReference type="AlphaFoldDB" id="A0AAN9GZ30"/>
<evidence type="ECO:0000313" key="3">
    <source>
        <dbReference type="Proteomes" id="UP001364617"/>
    </source>
</evidence>
<feature type="region of interest" description="Disordered" evidence="1">
    <location>
        <begin position="54"/>
        <end position="165"/>
    </location>
</feature>
<dbReference type="Gene3D" id="1.20.890.10">
    <property type="entry name" value="cAMP-dependent protein kinase regulatory subunit, dimerization-anchoring domain"/>
    <property type="match status" value="1"/>
</dbReference>
<evidence type="ECO:0000256" key="1">
    <source>
        <dbReference type="SAM" id="MobiDB-lite"/>
    </source>
</evidence>
<evidence type="ECO:0008006" key="4">
    <source>
        <dbReference type="Google" id="ProtNLM"/>
    </source>
</evidence>
<dbReference type="EMBL" id="JAYKXH010000019">
    <property type="protein sequence ID" value="KAK7135160.1"/>
    <property type="molecule type" value="Genomic_DNA"/>
</dbReference>
<feature type="compositionally biased region" description="Basic and acidic residues" evidence="1">
    <location>
        <begin position="141"/>
        <end position="156"/>
    </location>
</feature>
<name>A0AAN9GZ30_9TELE</name>
<evidence type="ECO:0000313" key="2">
    <source>
        <dbReference type="EMBL" id="KAK7135160.1"/>
    </source>
</evidence>
<dbReference type="InterPro" id="IPR049630">
    <property type="entry name" value="DYDC-like_DD"/>
</dbReference>
<sequence>MDSQYVSRTLGRCLSEALAELIELRPLDPIEFLALWIRKYKHNQELELQKAAHQRELEEEKRLVHEENLHQRDLEEEENRIRAAQHVPEPTDESKPDLCEDERESAADPPERASEPKDQEDQPSEILNTEEDQSAGTEADAPERTGEDPDETRMEKEEDEEDDGA</sequence>
<feature type="compositionally biased region" description="Basic and acidic residues" evidence="1">
    <location>
        <begin position="54"/>
        <end position="73"/>
    </location>
</feature>
<comment type="caution">
    <text evidence="2">The sequence shown here is derived from an EMBL/GenBank/DDBJ whole genome shotgun (WGS) entry which is preliminary data.</text>
</comment>
<dbReference type="Pfam" id="PF05186">
    <property type="entry name" value="Dpy-30"/>
    <property type="match status" value="1"/>
</dbReference>
<organism evidence="2 3">
    <name type="scientific">Phoxinus phoxinus</name>
    <name type="common">Eurasian minnow</name>
    <dbReference type="NCBI Taxonomy" id="58324"/>
    <lineage>
        <taxon>Eukaryota</taxon>
        <taxon>Metazoa</taxon>
        <taxon>Chordata</taxon>
        <taxon>Craniata</taxon>
        <taxon>Vertebrata</taxon>
        <taxon>Euteleostomi</taxon>
        <taxon>Actinopterygii</taxon>
        <taxon>Neopterygii</taxon>
        <taxon>Teleostei</taxon>
        <taxon>Ostariophysi</taxon>
        <taxon>Cypriniformes</taxon>
        <taxon>Leuciscidae</taxon>
        <taxon>Phoxininae</taxon>
        <taxon>Phoxinus</taxon>
    </lineage>
</organism>
<gene>
    <name evidence="2" type="ORF">R3I93_018310</name>
</gene>
<proteinExistence type="predicted"/>
<feature type="compositionally biased region" description="Basic and acidic residues" evidence="1">
    <location>
        <begin position="92"/>
        <end position="120"/>
    </location>
</feature>